<feature type="non-terminal residue" evidence="1">
    <location>
        <position position="58"/>
    </location>
</feature>
<dbReference type="EMBL" id="JADCNL010000646">
    <property type="protein sequence ID" value="KAG0445840.1"/>
    <property type="molecule type" value="Genomic_DNA"/>
</dbReference>
<name>A0A835P4Q7_VANPL</name>
<protein>
    <submittedName>
        <fullName evidence="1">Uncharacterized protein</fullName>
    </submittedName>
</protein>
<keyword evidence="3" id="KW-1185">Reference proteome</keyword>
<evidence type="ECO:0000313" key="3">
    <source>
        <dbReference type="Proteomes" id="UP000636800"/>
    </source>
</evidence>
<evidence type="ECO:0000313" key="1">
    <source>
        <dbReference type="EMBL" id="KAG0445813.1"/>
    </source>
</evidence>
<dbReference type="EMBL" id="JADCNM010000647">
    <property type="protein sequence ID" value="KAG0445813.1"/>
    <property type="molecule type" value="Genomic_DNA"/>
</dbReference>
<dbReference type="Proteomes" id="UP000636800">
    <property type="component" value="Unassembled WGS sequence"/>
</dbReference>
<reference evidence="3 4" key="1">
    <citation type="journal article" date="2020" name="Nat. Food">
        <title>A phased Vanilla planifolia genome enables genetic improvement of flavour and production.</title>
        <authorList>
            <person name="Hasing T."/>
            <person name="Tang H."/>
            <person name="Brym M."/>
            <person name="Khazi F."/>
            <person name="Huang T."/>
            <person name="Chambers A.H."/>
        </authorList>
    </citation>
    <scope>NUCLEOTIDE SEQUENCE [LARGE SCALE GENOMIC DNA]</scope>
    <source>
        <tissue evidence="1">Leaf</tissue>
    </source>
</reference>
<comment type="caution">
    <text evidence="1">The sequence shown here is derived from an EMBL/GenBank/DDBJ whole genome shotgun (WGS) entry which is preliminary data.</text>
</comment>
<gene>
    <name evidence="2" type="ORF">HPP92_029136</name>
    <name evidence="1" type="ORF">HPP92_029147</name>
</gene>
<evidence type="ECO:0000313" key="2">
    <source>
        <dbReference type="EMBL" id="KAG0445840.1"/>
    </source>
</evidence>
<proteinExistence type="predicted"/>
<dbReference type="AlphaFoldDB" id="A0A835P4Q7"/>
<organism evidence="1 4">
    <name type="scientific">Vanilla planifolia</name>
    <name type="common">Vanilla</name>
    <dbReference type="NCBI Taxonomy" id="51239"/>
    <lineage>
        <taxon>Eukaryota</taxon>
        <taxon>Viridiplantae</taxon>
        <taxon>Streptophyta</taxon>
        <taxon>Embryophyta</taxon>
        <taxon>Tracheophyta</taxon>
        <taxon>Spermatophyta</taxon>
        <taxon>Magnoliopsida</taxon>
        <taxon>Liliopsida</taxon>
        <taxon>Asparagales</taxon>
        <taxon>Orchidaceae</taxon>
        <taxon>Vanilloideae</taxon>
        <taxon>Vanilleae</taxon>
        <taxon>Vanilla</taxon>
    </lineage>
</organism>
<feature type="non-terminal residue" evidence="1">
    <location>
        <position position="1"/>
    </location>
</feature>
<sequence>GPQLYTRIRSTVATTTQDDAEFIAVESTTIGATPRLHDRRYGALLKARTFVARAQHLQ</sequence>
<dbReference type="Proteomes" id="UP000639772">
    <property type="component" value="Unassembled WGS sequence"/>
</dbReference>
<evidence type="ECO:0000313" key="4">
    <source>
        <dbReference type="Proteomes" id="UP000639772"/>
    </source>
</evidence>
<accession>A0A835P4Q7</accession>